<comment type="similarity">
    <text evidence="3 14">Belongs to the glycosyltransferase 22 family.</text>
</comment>
<dbReference type="GO" id="GO:0006487">
    <property type="term" value="P:protein N-linked glycosylation"/>
    <property type="evidence" value="ECO:0007669"/>
    <property type="project" value="TreeGrafter"/>
</dbReference>
<dbReference type="SUPFAM" id="SSF48452">
    <property type="entry name" value="TPR-like"/>
    <property type="match status" value="1"/>
</dbReference>
<evidence type="ECO:0000256" key="11">
    <source>
        <dbReference type="ARBA" id="ARBA00044721"/>
    </source>
</evidence>
<evidence type="ECO:0000256" key="2">
    <source>
        <dbReference type="ARBA" id="ARBA00004922"/>
    </source>
</evidence>
<feature type="transmembrane region" description="Helical" evidence="14">
    <location>
        <begin position="343"/>
        <end position="365"/>
    </location>
</feature>
<evidence type="ECO:0000256" key="1">
    <source>
        <dbReference type="ARBA" id="ARBA00004477"/>
    </source>
</evidence>
<dbReference type="Proteomes" id="UP000489600">
    <property type="component" value="Unassembled WGS sequence"/>
</dbReference>
<feature type="transmembrane region" description="Helical" evidence="14">
    <location>
        <begin position="65"/>
        <end position="84"/>
    </location>
</feature>
<evidence type="ECO:0000256" key="3">
    <source>
        <dbReference type="ARBA" id="ARBA00007063"/>
    </source>
</evidence>
<dbReference type="Gene3D" id="1.25.40.10">
    <property type="entry name" value="Tetratricopeptide repeat domain"/>
    <property type="match status" value="3"/>
</dbReference>
<dbReference type="PANTHER" id="PTHR22760">
    <property type="entry name" value="GLYCOSYLTRANSFERASE"/>
    <property type="match status" value="1"/>
</dbReference>
<evidence type="ECO:0000256" key="7">
    <source>
        <dbReference type="ARBA" id="ARBA00022737"/>
    </source>
</evidence>
<dbReference type="PANTHER" id="PTHR22760:SF1">
    <property type="entry name" value="DOL-P-MAN:MAN(7)GLCNAC(2)-PP-DOL ALPHA-1,6-MANNOSYLTRANSFERASE"/>
    <property type="match status" value="1"/>
</dbReference>
<evidence type="ECO:0000256" key="4">
    <source>
        <dbReference type="ARBA" id="ARBA00022676"/>
    </source>
</evidence>
<sequence>MAKFLQSYGYDLILGSIAAIYVVMAPYTKVEESFNVQSMHDILYHRHHLDSYDHLEFPGVVPRTFIGAFIVSIFASPIVSIFTWLGFSKIYSLVAARLVLGCIILSTLRFFRIQIRNKFGHQVESFFVLLTSLQFHLLFYCTRPLPNILALGLVNLAYGNWLKGNFYSALSFLIFATVIFRCDTMLLLGPIGLEFLLTKSISFWKALKYCVGTAVLAVGLTIFVDSIMWKKFVWPEFEVFWFNSILNRSSDWGTHSIHWYFTSALPRSLLVAYPLSLVGTLLDRRVPFLILPVLFFVILYSKLPHKELRFIISSVPMFNLSAAVAASRIYNNRKKSIWKLVNMVMLALFAISAGCTVVTFMASYYNYPSGYALKRLHQISHPANAAGEEWVHIDTFSAMNGISRFCEDDFPWRYSKEEEIVVEELRNRNFTYLVNEHPSVGGYKCLFCEEGFDRLKLQRGFPPIVLVKKGKVYVHRDMKKEDPLHEKWPGLQNRNVPLASSASYSRLPRCISPVVSVVSLSKKTAIVCSISQVYGYGTVDYERRPIIQWNAIYRKISLMEKPELGAASVLNQWEKGGRKLTKWELCRVYDWMNKRGERFRLSASDAAIQLDLIGKVRGISDAEDFFLTIPEDFKDRRVYGSLLNAYVRAKSREKAETLLDKMREKGYALHPLPFNVMMTLYMNLREYDRVDAMVYEMKQKDIRLDIYSYNIWLSSCGSVEKMEQVYQLMKSDVSINPNWTTFSTMATMYIKMGETEKAEDALRKVEARITGRNRIPYHYLLSLYGSVGNTRELYRVWNVYKSVVPSIPNLGYHALISSLVRMGDIEGAEKAYEEWLPVKSSYDPRIPNLLMNVYVKNDQVEKAEGLFDHMIEMGGKPSSGTWEILADGHTRRRRIAEALACLREAFSAEGSSNWRPKVLMLSGFFKLCEEESDVASKETVLELLRQSGHLQDKSYQALIGVEENGTVNDSYVHESDALLTQLQDDL</sequence>
<evidence type="ECO:0000256" key="14">
    <source>
        <dbReference type="RuleBase" id="RU363075"/>
    </source>
</evidence>
<feature type="transmembrane region" description="Helical" evidence="14">
    <location>
        <begin position="309"/>
        <end position="331"/>
    </location>
</feature>
<comment type="subcellular location">
    <subcellularLocation>
        <location evidence="1 14">Endoplasmic reticulum membrane</location>
        <topology evidence="1 14">Multi-pass membrane protein</topology>
    </subcellularLocation>
</comment>
<dbReference type="AlphaFoldDB" id="A0A565AJN0"/>
<comment type="function">
    <text evidence="11">Mannosyltransferase that operates in the biosynthetic pathway of dolichol-linked oligosaccharides, the glycan precursors employed in protein asparagine (N)-glycosylation. The assembly of dolichol-linked oligosaccharides begins on the cytosolic side of the endoplasmic reticulum membrane and finishes in its lumen. The sequential addition of sugars to dolichol pyrophosphate produces dolichol-linked oligosaccharides containing fourteen sugars, including two GlcNAcs, nine mannoses and three glucoses. Once assembled, the oligosaccharide is transferred from the lipid to nascent proteins by oligosaccharyltransferases. In the lumen of the endoplasmic reticulum, adds the eighth mannose residue in an alpha-1,6 linkage onto Man(7)GlcNAc(2)-PP-dolichol to produce Man(8)GlcNAc(2)-PP-dolichol.</text>
</comment>
<evidence type="ECO:0000256" key="10">
    <source>
        <dbReference type="ARBA" id="ARBA00023136"/>
    </source>
</evidence>
<dbReference type="GO" id="GO:0005789">
    <property type="term" value="C:endoplasmic reticulum membrane"/>
    <property type="evidence" value="ECO:0007669"/>
    <property type="project" value="UniProtKB-SubCell"/>
</dbReference>
<dbReference type="NCBIfam" id="TIGR00756">
    <property type="entry name" value="PPR"/>
    <property type="match status" value="2"/>
</dbReference>
<dbReference type="PROSITE" id="PS51375">
    <property type="entry name" value="PPR"/>
    <property type="match status" value="2"/>
</dbReference>
<dbReference type="FunFam" id="1.25.40.10:FF:000743">
    <property type="entry name" value="Pentatricopeptide repeat-containing protein"/>
    <property type="match status" value="1"/>
</dbReference>
<evidence type="ECO:0000256" key="13">
    <source>
        <dbReference type="PROSITE-ProRule" id="PRU00708"/>
    </source>
</evidence>
<evidence type="ECO:0000256" key="5">
    <source>
        <dbReference type="ARBA" id="ARBA00022679"/>
    </source>
</evidence>
<keyword evidence="8 14" id="KW-0256">Endoplasmic reticulum</keyword>
<feature type="transmembrane region" description="Helical" evidence="14">
    <location>
        <begin position="286"/>
        <end position="303"/>
    </location>
</feature>
<feature type="transmembrane region" description="Helical" evidence="14">
    <location>
        <begin position="90"/>
        <end position="111"/>
    </location>
</feature>
<evidence type="ECO:0000256" key="8">
    <source>
        <dbReference type="ARBA" id="ARBA00022824"/>
    </source>
</evidence>
<organism evidence="15 16">
    <name type="scientific">Arabis nemorensis</name>
    <dbReference type="NCBI Taxonomy" id="586526"/>
    <lineage>
        <taxon>Eukaryota</taxon>
        <taxon>Viridiplantae</taxon>
        <taxon>Streptophyta</taxon>
        <taxon>Embryophyta</taxon>
        <taxon>Tracheophyta</taxon>
        <taxon>Spermatophyta</taxon>
        <taxon>Magnoliopsida</taxon>
        <taxon>eudicotyledons</taxon>
        <taxon>Gunneridae</taxon>
        <taxon>Pentapetalae</taxon>
        <taxon>rosids</taxon>
        <taxon>malvids</taxon>
        <taxon>Brassicales</taxon>
        <taxon>Brassicaceae</taxon>
        <taxon>Arabideae</taxon>
        <taxon>Arabis</taxon>
    </lineage>
</organism>
<protein>
    <recommendedName>
        <fullName evidence="14">Mannosyltransferase</fullName>
        <ecNumber evidence="14">2.4.1.-</ecNumber>
    </recommendedName>
</protein>
<name>A0A565AJN0_9BRAS</name>
<feature type="repeat" description="PPR" evidence="13">
    <location>
        <begin position="843"/>
        <end position="877"/>
    </location>
</feature>
<evidence type="ECO:0000256" key="12">
    <source>
        <dbReference type="ARBA" id="ARBA00048899"/>
    </source>
</evidence>
<comment type="caution">
    <text evidence="15">The sequence shown here is derived from an EMBL/GenBank/DDBJ whole genome shotgun (WGS) entry which is preliminary data.</text>
</comment>
<keyword evidence="4 14" id="KW-0328">Glycosyltransferase</keyword>
<feature type="transmembrane region" description="Helical" evidence="14">
    <location>
        <begin position="209"/>
        <end position="229"/>
    </location>
</feature>
<feature type="transmembrane region" description="Helical" evidence="14">
    <location>
        <begin position="12"/>
        <end position="30"/>
    </location>
</feature>
<evidence type="ECO:0000313" key="16">
    <source>
        <dbReference type="Proteomes" id="UP000489600"/>
    </source>
</evidence>
<dbReference type="OrthoDB" id="1908178at2759"/>
<proteinExistence type="inferred from homology"/>
<keyword evidence="7" id="KW-0677">Repeat</keyword>
<dbReference type="EC" id="2.4.1.-" evidence="14"/>
<dbReference type="InterPro" id="IPR002885">
    <property type="entry name" value="PPR_rpt"/>
</dbReference>
<comment type="pathway">
    <text evidence="2">Protein modification; protein glycosylation.</text>
</comment>
<keyword evidence="5" id="KW-0808">Transferase</keyword>
<comment type="catalytic activity">
    <reaction evidence="12">
        <text>an alpha-D-Man-(1-&gt;2)-alpha-D-Man-(1-&gt;2)-alpha-D-Man-(1-&gt;3)-[alpha-D-Man-(1-&gt;2)-alpha-D-Man-(1-&gt;3)-alpha-D-Man-(1-&gt;6)]-beta-D-Man-(1-&gt;4)-beta-D-GlcNAc-(1-&gt;4)-alpha-D-GlcNAc-diphospho-di-trans,poly-cis-dolichol + a di-trans,poly-cis-dolichyl beta-D-mannosyl phosphate = an alpha-D-Man-(1-&gt;2)-alpha-D-Man-(1-&gt;2)-alpha-D-Man-(1-&gt;3)-[alpha-D-Man-(1-&gt;2)-alpha-D-Man-(1-&gt;3)-[alpha-D-Man-(1-&gt;6)]-alpha-D-Man-(1-&gt;6)]-beta-D-Man-(1-&gt;4)-beta-D-GlcNAc-(1-&gt;4)-alpha-D-GlcNAc-diphospho-di-trans,poly-cis-dolichol + a di-trans,poly-cis-dolichyl phosphate + H(+)</text>
        <dbReference type="Rhea" id="RHEA:29535"/>
        <dbReference type="Rhea" id="RHEA-COMP:19498"/>
        <dbReference type="Rhea" id="RHEA-COMP:19501"/>
        <dbReference type="Rhea" id="RHEA-COMP:19518"/>
        <dbReference type="Rhea" id="RHEA-COMP:19519"/>
        <dbReference type="ChEBI" id="CHEBI:15378"/>
        <dbReference type="ChEBI" id="CHEBI:57683"/>
        <dbReference type="ChEBI" id="CHEBI:58211"/>
        <dbReference type="ChEBI" id="CHEBI:132517"/>
        <dbReference type="ChEBI" id="CHEBI:132519"/>
        <dbReference type="EC" id="2.4.1.260"/>
    </reaction>
    <physiologicalReaction direction="left-to-right" evidence="12">
        <dbReference type="Rhea" id="RHEA:29536"/>
    </physiologicalReaction>
</comment>
<evidence type="ECO:0000256" key="6">
    <source>
        <dbReference type="ARBA" id="ARBA00022692"/>
    </source>
</evidence>
<dbReference type="GO" id="GO:0052917">
    <property type="term" value="F:dol-P-Man:Man(7)GlcNAc(2)-PP-Dol alpha-1,6-mannosyltransferase activity"/>
    <property type="evidence" value="ECO:0007669"/>
    <property type="project" value="UniProtKB-EC"/>
</dbReference>
<dbReference type="Pfam" id="PF03901">
    <property type="entry name" value="Glyco_transf_22"/>
    <property type="match status" value="1"/>
</dbReference>
<dbReference type="Pfam" id="PF01535">
    <property type="entry name" value="PPR"/>
    <property type="match status" value="3"/>
</dbReference>
<evidence type="ECO:0000256" key="9">
    <source>
        <dbReference type="ARBA" id="ARBA00022989"/>
    </source>
</evidence>
<dbReference type="InterPro" id="IPR011990">
    <property type="entry name" value="TPR-like_helical_dom_sf"/>
</dbReference>
<dbReference type="Pfam" id="PF13812">
    <property type="entry name" value="PPR_3"/>
    <property type="match status" value="1"/>
</dbReference>
<feature type="transmembrane region" description="Helical" evidence="14">
    <location>
        <begin position="166"/>
        <end position="188"/>
    </location>
</feature>
<gene>
    <name evidence="15" type="ORF">ANE_LOCUS5</name>
</gene>
<feature type="repeat" description="PPR" evidence="13">
    <location>
        <begin position="635"/>
        <end position="669"/>
    </location>
</feature>
<keyword evidence="16" id="KW-1185">Reference proteome</keyword>
<keyword evidence="9 14" id="KW-1133">Transmembrane helix</keyword>
<dbReference type="InterPro" id="IPR005599">
    <property type="entry name" value="GPI_mannosylTrfase"/>
</dbReference>
<keyword evidence="10 14" id="KW-0472">Membrane</keyword>
<accession>A0A565AJN0</accession>
<feature type="transmembrane region" description="Helical" evidence="14">
    <location>
        <begin position="123"/>
        <end position="146"/>
    </location>
</feature>
<reference evidence="15" key="1">
    <citation type="submission" date="2019-07" db="EMBL/GenBank/DDBJ databases">
        <authorList>
            <person name="Dittberner H."/>
        </authorList>
    </citation>
    <scope>NUCLEOTIDE SEQUENCE [LARGE SCALE GENOMIC DNA]</scope>
</reference>
<dbReference type="FunFam" id="1.25.40.10:FF:000516">
    <property type="entry name" value="Pentatricopeptide repeat-containing protein"/>
    <property type="match status" value="1"/>
</dbReference>
<evidence type="ECO:0000313" key="15">
    <source>
        <dbReference type="EMBL" id="VVA89560.1"/>
    </source>
</evidence>
<keyword evidence="6 14" id="KW-0812">Transmembrane</keyword>
<dbReference type="EMBL" id="CABITT030000001">
    <property type="protein sequence ID" value="VVA89560.1"/>
    <property type="molecule type" value="Genomic_DNA"/>
</dbReference>